<feature type="region of interest" description="Disordered" evidence="2">
    <location>
        <begin position="1"/>
        <end position="39"/>
    </location>
</feature>
<reference evidence="5" key="1">
    <citation type="submission" date="2021-02" db="EMBL/GenBank/DDBJ databases">
        <authorList>
            <person name="Nowell W R."/>
        </authorList>
    </citation>
    <scope>NUCLEOTIDE SEQUENCE</scope>
</reference>
<dbReference type="Proteomes" id="UP000663854">
    <property type="component" value="Unassembled WGS sequence"/>
</dbReference>
<comment type="caution">
    <text evidence="5">The sequence shown here is derived from an EMBL/GenBank/DDBJ whole genome shotgun (WGS) entry which is preliminary data.</text>
</comment>
<dbReference type="Proteomes" id="UP000663870">
    <property type="component" value="Unassembled WGS sequence"/>
</dbReference>
<dbReference type="AlphaFoldDB" id="A0A815CFR6"/>
<name>A0A815CFR6_9BILA</name>
<evidence type="ECO:0000313" key="4">
    <source>
        <dbReference type="EMBL" id="CAF1089744.1"/>
    </source>
</evidence>
<evidence type="ECO:0000313" key="6">
    <source>
        <dbReference type="EMBL" id="CAF3945406.1"/>
    </source>
</evidence>
<dbReference type="EMBL" id="CAJNOH010000620">
    <property type="protein sequence ID" value="CAF1089744.1"/>
    <property type="molecule type" value="Genomic_DNA"/>
</dbReference>
<proteinExistence type="predicted"/>
<keyword evidence="7" id="KW-1185">Reference proteome</keyword>
<dbReference type="Proteomes" id="UP000663864">
    <property type="component" value="Unassembled WGS sequence"/>
</dbReference>
<evidence type="ECO:0000313" key="5">
    <source>
        <dbReference type="EMBL" id="CAF1283031.1"/>
    </source>
</evidence>
<dbReference type="EMBL" id="CAJNOT010000346">
    <property type="protein sequence ID" value="CAF0948954.1"/>
    <property type="molecule type" value="Genomic_DNA"/>
</dbReference>
<feature type="coiled-coil region" evidence="1">
    <location>
        <begin position="99"/>
        <end position="163"/>
    </location>
</feature>
<evidence type="ECO:0000256" key="1">
    <source>
        <dbReference type="SAM" id="Coils"/>
    </source>
</evidence>
<sequence length="208" mass="23847">MVPTPSLILPPASPTIPSSSTPSLLPRPSTLPSQSPAAQVPILGPSAQLTSSTITKDTLSTPTKVMDRLNISYTSSILDEVRVCTINRKTESSEVIKLRRRHRKDLDDIDMELKILDDEFKLVQVHIKGTDDEIKLAERQKEQVKYQQQLAEMDMEMAEVKRRNAEIDKYTYERKAFEINQEINQARAFRISTNQKWLDLINERLRQD</sequence>
<dbReference type="EMBL" id="CAJNOL010001083">
    <property type="protein sequence ID" value="CAF1283031.1"/>
    <property type="molecule type" value="Genomic_DNA"/>
</dbReference>
<evidence type="ECO:0000313" key="7">
    <source>
        <dbReference type="Proteomes" id="UP000663870"/>
    </source>
</evidence>
<evidence type="ECO:0000256" key="2">
    <source>
        <dbReference type="SAM" id="MobiDB-lite"/>
    </source>
</evidence>
<evidence type="ECO:0000313" key="3">
    <source>
        <dbReference type="EMBL" id="CAF0948954.1"/>
    </source>
</evidence>
<feature type="compositionally biased region" description="Low complexity" evidence="2">
    <location>
        <begin position="1"/>
        <end position="36"/>
    </location>
</feature>
<organism evidence="5 7">
    <name type="scientific">Rotaria sordida</name>
    <dbReference type="NCBI Taxonomy" id="392033"/>
    <lineage>
        <taxon>Eukaryota</taxon>
        <taxon>Metazoa</taxon>
        <taxon>Spiralia</taxon>
        <taxon>Gnathifera</taxon>
        <taxon>Rotifera</taxon>
        <taxon>Eurotatoria</taxon>
        <taxon>Bdelloidea</taxon>
        <taxon>Philodinida</taxon>
        <taxon>Philodinidae</taxon>
        <taxon>Rotaria</taxon>
    </lineage>
</organism>
<keyword evidence="1" id="KW-0175">Coiled coil</keyword>
<protein>
    <submittedName>
        <fullName evidence="5">Uncharacterized protein</fullName>
    </submittedName>
</protein>
<gene>
    <name evidence="6" type="ORF">JBS370_LOCUS23235</name>
    <name evidence="5" type="ORF">JXQ802_LOCUS28592</name>
    <name evidence="4" type="ORF">PYM288_LOCUS19109</name>
    <name evidence="3" type="ORF">ZHD862_LOCUS9896</name>
</gene>
<dbReference type="EMBL" id="CAJOBD010003392">
    <property type="protein sequence ID" value="CAF3945406.1"/>
    <property type="molecule type" value="Genomic_DNA"/>
</dbReference>
<dbReference type="Proteomes" id="UP000663836">
    <property type="component" value="Unassembled WGS sequence"/>
</dbReference>
<accession>A0A815CFR6</accession>